<dbReference type="AlphaFoldDB" id="A0A5N7C3T6"/>
<evidence type="ECO:0000256" key="1">
    <source>
        <dbReference type="SAM" id="MobiDB-lite"/>
    </source>
</evidence>
<accession>A0A5N7C3T6</accession>
<feature type="region of interest" description="Disordered" evidence="1">
    <location>
        <begin position="1"/>
        <end position="20"/>
    </location>
</feature>
<gene>
    <name evidence="2" type="ORF">BDV23DRAFT_108091</name>
</gene>
<feature type="region of interest" description="Disordered" evidence="1">
    <location>
        <begin position="113"/>
        <end position="152"/>
    </location>
</feature>
<protein>
    <submittedName>
        <fullName evidence="2">Uncharacterized protein</fullName>
    </submittedName>
</protein>
<sequence length="152" mass="17075">MEVLFNTRKRKRGGSRDEGRKSERSALYLIDCSSLLWGVRRYFLSDASTAVATNDALKRLGANGANGTMSPGNKLELTTKRTRLGDGWSQGRRMGNFPFAGSLKCSKSSRSLSHAFSKDSPSRRQRHLVKSSLRVKEASKERGRYEKKKFRG</sequence>
<reference evidence="2" key="1">
    <citation type="submission" date="2019-04" db="EMBL/GenBank/DDBJ databases">
        <title>Friends and foes A comparative genomics studyof 23 Aspergillus species from section Flavi.</title>
        <authorList>
            <consortium name="DOE Joint Genome Institute"/>
            <person name="Kjaerbolling I."/>
            <person name="Vesth T."/>
            <person name="Frisvad J.C."/>
            <person name="Nybo J.L."/>
            <person name="Theobald S."/>
            <person name="Kildgaard S."/>
            <person name="Isbrandt T."/>
            <person name="Kuo A."/>
            <person name="Sato A."/>
            <person name="Lyhne E.K."/>
            <person name="Kogle M.E."/>
            <person name="Wiebenga A."/>
            <person name="Kun R.S."/>
            <person name="Lubbers R.J."/>
            <person name="Makela M.R."/>
            <person name="Barry K."/>
            <person name="Chovatia M."/>
            <person name="Clum A."/>
            <person name="Daum C."/>
            <person name="Haridas S."/>
            <person name="He G."/>
            <person name="LaButti K."/>
            <person name="Lipzen A."/>
            <person name="Mondo S."/>
            <person name="Riley R."/>
            <person name="Salamov A."/>
            <person name="Simmons B.A."/>
            <person name="Magnuson J.K."/>
            <person name="Henrissat B."/>
            <person name="Mortensen U.H."/>
            <person name="Larsen T.O."/>
            <person name="Devries R.P."/>
            <person name="Grigoriev I.V."/>
            <person name="Machida M."/>
            <person name="Baker S.E."/>
            <person name="Andersen M.R."/>
        </authorList>
    </citation>
    <scope>NUCLEOTIDE SEQUENCE [LARGE SCALE GENOMIC DNA]</scope>
    <source>
        <strain evidence="2">IBT 14317</strain>
    </source>
</reference>
<proteinExistence type="predicted"/>
<dbReference type="EMBL" id="ML735274">
    <property type="protein sequence ID" value="KAE8388765.1"/>
    <property type="molecule type" value="Genomic_DNA"/>
</dbReference>
<name>A0A5N7C3T6_PETAA</name>
<dbReference type="Proteomes" id="UP000326877">
    <property type="component" value="Unassembled WGS sequence"/>
</dbReference>
<feature type="compositionally biased region" description="Basic and acidic residues" evidence="1">
    <location>
        <begin position="134"/>
        <end position="144"/>
    </location>
</feature>
<organism evidence="2">
    <name type="scientific">Petromyces alliaceus</name>
    <name type="common">Aspergillus alliaceus</name>
    <dbReference type="NCBI Taxonomy" id="209559"/>
    <lineage>
        <taxon>Eukaryota</taxon>
        <taxon>Fungi</taxon>
        <taxon>Dikarya</taxon>
        <taxon>Ascomycota</taxon>
        <taxon>Pezizomycotina</taxon>
        <taxon>Eurotiomycetes</taxon>
        <taxon>Eurotiomycetidae</taxon>
        <taxon>Eurotiales</taxon>
        <taxon>Aspergillaceae</taxon>
        <taxon>Aspergillus</taxon>
        <taxon>Aspergillus subgen. Circumdati</taxon>
    </lineage>
</organism>
<evidence type="ECO:0000313" key="2">
    <source>
        <dbReference type="EMBL" id="KAE8388765.1"/>
    </source>
</evidence>